<evidence type="ECO:0000313" key="4">
    <source>
        <dbReference type="EMBL" id="CAF1664592.1"/>
    </source>
</evidence>
<feature type="region of interest" description="Disordered" evidence="1">
    <location>
        <begin position="107"/>
        <end position="130"/>
    </location>
</feature>
<gene>
    <name evidence="6" type="ORF">BYL167_LOCUS51485</name>
    <name evidence="3" type="ORF">CJN711_LOCUS932</name>
    <name evidence="5" type="ORF">GIL414_LOCUS50644</name>
    <name evidence="4" type="ORF">KQP761_LOCUS32807</name>
</gene>
<feature type="compositionally biased region" description="Low complexity" evidence="1">
    <location>
        <begin position="114"/>
        <end position="125"/>
    </location>
</feature>
<dbReference type="Proteomes" id="UP000681967">
    <property type="component" value="Unassembled WGS sequence"/>
</dbReference>
<comment type="caution">
    <text evidence="3">The sequence shown here is derived from an EMBL/GenBank/DDBJ whole genome shotgun (WGS) entry which is preliminary data.</text>
</comment>
<sequence>MVESIHRTLLIICKLLFITAIVTDASSEQRSKQKADQTIRDICEKLDDDDLSHMENEKWLILCEDWIKTKNIEQYDVVQDETILDGEPNTISKVQLTKARGNGGIRITGGGSRISGSRSPSSISRFRNTRTGTSISRPNGWLWSRSRLVFLPLATLYFHRSRSASNRYTTPPSTSLTYYYCTSNDGSVEIQCSSMYGDTLCCEDQTSQQPFCCGGDIPDDFVEDPNGATRRLAKIFYTLTAITLCIHLFLRRLRQ</sequence>
<dbReference type="AlphaFoldDB" id="A0A814EPJ0"/>
<reference evidence="3" key="1">
    <citation type="submission" date="2021-02" db="EMBL/GenBank/DDBJ databases">
        <authorList>
            <person name="Nowell W R."/>
        </authorList>
    </citation>
    <scope>NUCLEOTIDE SEQUENCE</scope>
</reference>
<dbReference type="Proteomes" id="UP000681720">
    <property type="component" value="Unassembled WGS sequence"/>
</dbReference>
<dbReference type="EMBL" id="CAJNOW010018359">
    <property type="protein sequence ID" value="CAF1664592.1"/>
    <property type="molecule type" value="Genomic_DNA"/>
</dbReference>
<feature type="chain" id="PRO_5036224285" evidence="2">
    <location>
        <begin position="26"/>
        <end position="255"/>
    </location>
</feature>
<name>A0A814EPJ0_9BILA</name>
<protein>
    <submittedName>
        <fullName evidence="3">Uncharacterized protein</fullName>
    </submittedName>
</protein>
<keyword evidence="2" id="KW-0732">Signal</keyword>
<proteinExistence type="predicted"/>
<dbReference type="Proteomes" id="UP000663834">
    <property type="component" value="Unassembled WGS sequence"/>
</dbReference>
<evidence type="ECO:0000313" key="7">
    <source>
        <dbReference type="Proteomes" id="UP000663855"/>
    </source>
</evidence>
<accession>A0A814EPJ0</accession>
<organism evidence="3 7">
    <name type="scientific">Rotaria magnacalcarata</name>
    <dbReference type="NCBI Taxonomy" id="392030"/>
    <lineage>
        <taxon>Eukaryota</taxon>
        <taxon>Metazoa</taxon>
        <taxon>Spiralia</taxon>
        <taxon>Gnathifera</taxon>
        <taxon>Rotifera</taxon>
        <taxon>Eurotatoria</taxon>
        <taxon>Bdelloidea</taxon>
        <taxon>Philodinida</taxon>
        <taxon>Philodinidae</taxon>
        <taxon>Rotaria</taxon>
    </lineage>
</organism>
<dbReference type="EMBL" id="CAJNOV010000061">
    <property type="protein sequence ID" value="CAF0972282.1"/>
    <property type="molecule type" value="Genomic_DNA"/>
</dbReference>
<evidence type="ECO:0000313" key="3">
    <source>
        <dbReference type="EMBL" id="CAF0972282.1"/>
    </source>
</evidence>
<evidence type="ECO:0000313" key="5">
    <source>
        <dbReference type="EMBL" id="CAF4876541.1"/>
    </source>
</evidence>
<feature type="signal peptide" evidence="2">
    <location>
        <begin position="1"/>
        <end position="25"/>
    </location>
</feature>
<evidence type="ECO:0000256" key="1">
    <source>
        <dbReference type="SAM" id="MobiDB-lite"/>
    </source>
</evidence>
<dbReference type="OrthoDB" id="10038404at2759"/>
<dbReference type="Proteomes" id="UP000663855">
    <property type="component" value="Unassembled WGS sequence"/>
</dbReference>
<dbReference type="EMBL" id="CAJOBH010162779">
    <property type="protein sequence ID" value="CAF4884619.1"/>
    <property type="molecule type" value="Genomic_DNA"/>
</dbReference>
<evidence type="ECO:0000256" key="2">
    <source>
        <dbReference type="SAM" id="SignalP"/>
    </source>
</evidence>
<dbReference type="EMBL" id="CAJOBJ010169291">
    <property type="protein sequence ID" value="CAF4876541.1"/>
    <property type="molecule type" value="Genomic_DNA"/>
</dbReference>
<evidence type="ECO:0000313" key="6">
    <source>
        <dbReference type="EMBL" id="CAF4884619.1"/>
    </source>
</evidence>